<keyword evidence="3" id="KW-1185">Reference proteome</keyword>
<name>A0ABD1RCK2_9LAMI</name>
<proteinExistence type="predicted"/>
<gene>
    <name evidence="2" type="ORF">Adt_30901</name>
</gene>
<evidence type="ECO:0000313" key="3">
    <source>
        <dbReference type="Proteomes" id="UP001604336"/>
    </source>
</evidence>
<dbReference type="Pfam" id="PF14009">
    <property type="entry name" value="PADRE"/>
    <property type="match status" value="1"/>
</dbReference>
<dbReference type="EMBL" id="JBFOLK010000009">
    <property type="protein sequence ID" value="KAL2486145.1"/>
    <property type="molecule type" value="Genomic_DNA"/>
</dbReference>
<sequence>MGVPARENDLLKLVHPRRHVEIYREPVIAAEIMKKYPRHCIARPDVFQFPWIAVHPESVLVPGKVFYLVPFRTMHKLLEAKKQQHNEHSSTRNLSDHHHRTRPHHRHHDEIDQNSPIKSMAGVTPKHRQHGSYSRQLDNMITGEFSGNHDHQDQDSDGSVYRSSFFQSWNTARENLHQETAYYQIDSLFDSVMTRNRRPRVTSPEHDDLQLRSCMKKPDSVRKLLKLKVTYKSPVVIPSTPRESPTLQQDVISS</sequence>
<organism evidence="2 3">
    <name type="scientific">Abeliophyllum distichum</name>
    <dbReference type="NCBI Taxonomy" id="126358"/>
    <lineage>
        <taxon>Eukaryota</taxon>
        <taxon>Viridiplantae</taxon>
        <taxon>Streptophyta</taxon>
        <taxon>Embryophyta</taxon>
        <taxon>Tracheophyta</taxon>
        <taxon>Spermatophyta</taxon>
        <taxon>Magnoliopsida</taxon>
        <taxon>eudicotyledons</taxon>
        <taxon>Gunneridae</taxon>
        <taxon>Pentapetalae</taxon>
        <taxon>asterids</taxon>
        <taxon>lamiids</taxon>
        <taxon>Lamiales</taxon>
        <taxon>Oleaceae</taxon>
        <taxon>Forsythieae</taxon>
        <taxon>Abeliophyllum</taxon>
    </lineage>
</organism>
<protein>
    <submittedName>
        <fullName evidence="2">Uncharacterized protein</fullName>
    </submittedName>
</protein>
<feature type="region of interest" description="Disordered" evidence="1">
    <location>
        <begin position="81"/>
        <end position="133"/>
    </location>
</feature>
<feature type="compositionally biased region" description="Basic residues" evidence="1">
    <location>
        <begin position="97"/>
        <end position="107"/>
    </location>
</feature>
<evidence type="ECO:0000256" key="1">
    <source>
        <dbReference type="SAM" id="MobiDB-lite"/>
    </source>
</evidence>
<dbReference type="Proteomes" id="UP001604336">
    <property type="component" value="Unassembled WGS sequence"/>
</dbReference>
<comment type="caution">
    <text evidence="2">The sequence shown here is derived from an EMBL/GenBank/DDBJ whole genome shotgun (WGS) entry which is preliminary data.</text>
</comment>
<dbReference type="PANTHER" id="PTHR33052">
    <property type="entry name" value="DUF4228 DOMAIN PROTEIN-RELATED"/>
    <property type="match status" value="1"/>
</dbReference>
<dbReference type="InterPro" id="IPR025322">
    <property type="entry name" value="PADRE_dom"/>
</dbReference>
<feature type="compositionally biased region" description="Basic and acidic residues" evidence="1">
    <location>
        <begin position="81"/>
        <end position="96"/>
    </location>
</feature>
<dbReference type="AlphaFoldDB" id="A0ABD1RCK2"/>
<evidence type="ECO:0000313" key="2">
    <source>
        <dbReference type="EMBL" id="KAL2486145.1"/>
    </source>
</evidence>
<accession>A0ABD1RCK2</accession>
<reference evidence="3" key="1">
    <citation type="submission" date="2024-07" db="EMBL/GenBank/DDBJ databases">
        <title>Two chromosome-level genome assemblies of Korean endemic species Abeliophyllum distichum and Forsythia ovata (Oleaceae).</title>
        <authorList>
            <person name="Jang H."/>
        </authorList>
    </citation>
    <scope>NUCLEOTIDE SEQUENCE [LARGE SCALE GENOMIC DNA]</scope>
</reference>